<name>A0A0V7ZHD3_9CYAN</name>
<feature type="signal peptide" evidence="2">
    <location>
        <begin position="1"/>
        <end position="34"/>
    </location>
</feature>
<evidence type="ECO:0000313" key="4">
    <source>
        <dbReference type="EMBL" id="KST64715.1"/>
    </source>
</evidence>
<comment type="caution">
    <text evidence="3">The sequence shown here is derived from an EMBL/GenBank/DDBJ whole genome shotgun (WGS) entry which is preliminary data.</text>
</comment>
<feature type="region of interest" description="Disordered" evidence="1">
    <location>
        <begin position="110"/>
        <end position="139"/>
    </location>
</feature>
<evidence type="ECO:0008006" key="6">
    <source>
        <dbReference type="Google" id="ProtNLM"/>
    </source>
</evidence>
<protein>
    <recommendedName>
        <fullName evidence="6">DUF4114 domain-containing protein</fullName>
    </recommendedName>
</protein>
<proteinExistence type="predicted"/>
<reference evidence="3 5" key="1">
    <citation type="journal article" date="2015" name="Genome Announc.">
        <title>Draft Genome of the Euendolithic (true boring) Cyanobacterium Mastigocoleus testarum strain BC008.</title>
        <authorList>
            <person name="Guida B.S."/>
            <person name="Garcia-Pichel F."/>
        </authorList>
    </citation>
    <scope>NUCLEOTIDE SEQUENCE [LARGE SCALE GENOMIC DNA]</scope>
    <source>
        <strain evidence="3 5">BC008</strain>
    </source>
</reference>
<dbReference type="RefSeq" id="WP_058184150.1">
    <property type="nucleotide sequence ID" value="NZ_LMTZ01000118.1"/>
</dbReference>
<gene>
    <name evidence="3" type="ORF">BC008_40115</name>
    <name evidence="4" type="ORF">BC008_41090</name>
</gene>
<feature type="chain" id="PRO_5007438855" description="DUF4114 domain-containing protein" evidence="2">
    <location>
        <begin position="35"/>
        <end position="235"/>
    </location>
</feature>
<accession>A0A0V7ZHD3</accession>
<dbReference type="Proteomes" id="UP000053372">
    <property type="component" value="Unassembled WGS sequence"/>
</dbReference>
<keyword evidence="2" id="KW-0732">Signal</keyword>
<dbReference type="AlphaFoldDB" id="A0A0V7ZHD3"/>
<feature type="compositionally biased region" description="Polar residues" evidence="1">
    <location>
        <begin position="113"/>
        <end position="129"/>
    </location>
</feature>
<organism evidence="3 5">
    <name type="scientific">Mastigocoleus testarum BC008</name>
    <dbReference type="NCBI Taxonomy" id="371196"/>
    <lineage>
        <taxon>Bacteria</taxon>
        <taxon>Bacillati</taxon>
        <taxon>Cyanobacteriota</taxon>
        <taxon>Cyanophyceae</taxon>
        <taxon>Nostocales</taxon>
        <taxon>Hapalosiphonaceae</taxon>
        <taxon>Mastigocoleus</taxon>
    </lineage>
</organism>
<dbReference type="OrthoDB" id="458303at2"/>
<dbReference type="EMBL" id="LMTZ01000118">
    <property type="protein sequence ID" value="KST64715.1"/>
    <property type="molecule type" value="Genomic_DNA"/>
</dbReference>
<dbReference type="EMBL" id="LMTZ01000129">
    <property type="protein sequence ID" value="KST64005.1"/>
    <property type="molecule type" value="Genomic_DNA"/>
</dbReference>
<evidence type="ECO:0000256" key="1">
    <source>
        <dbReference type="SAM" id="MobiDB-lite"/>
    </source>
</evidence>
<sequence length="235" mass="25833">MRLISKINRTDIHISFGILVAAILSALSASPVQAQVPNPLEVPRPNQVETPTPSQSQEIAKELFGNDGVMFAVDTVVEFGFVRSYGAYKSTFGVRNEETGEETDLIIEAKPSDNPQDVNSPSDFKTENPNDFLGTPGNTVQKDTAEFKFEAGKRYSFYLRSEYQGRVVGTLYSTDANNSNGKRQVKFDGDIFALANGGSLIRWDDTGSALVRSDQQDTDFDDFIIRIGGHEKCGC</sequence>
<evidence type="ECO:0000313" key="3">
    <source>
        <dbReference type="EMBL" id="KST64005.1"/>
    </source>
</evidence>
<evidence type="ECO:0000313" key="5">
    <source>
        <dbReference type="Proteomes" id="UP000053372"/>
    </source>
</evidence>
<keyword evidence="5" id="KW-1185">Reference proteome</keyword>
<evidence type="ECO:0000256" key="2">
    <source>
        <dbReference type="SAM" id="SignalP"/>
    </source>
</evidence>